<proteinExistence type="predicted"/>
<dbReference type="GO" id="GO:0004674">
    <property type="term" value="F:protein serine/threonine kinase activity"/>
    <property type="evidence" value="ECO:0007669"/>
    <property type="project" value="TreeGrafter"/>
</dbReference>
<dbReference type="InterPro" id="IPR051681">
    <property type="entry name" value="Ser/Thr_Kinases-Pseudokinases"/>
</dbReference>
<dbReference type="OrthoDB" id="536699at2759"/>
<dbReference type="InterPro" id="IPR000719">
    <property type="entry name" value="Prot_kinase_dom"/>
</dbReference>
<organism evidence="4">
    <name type="scientific">Volvox carteri f. nagariensis</name>
    <dbReference type="NCBI Taxonomy" id="3068"/>
    <lineage>
        <taxon>Eukaryota</taxon>
        <taxon>Viridiplantae</taxon>
        <taxon>Chlorophyta</taxon>
        <taxon>core chlorophytes</taxon>
        <taxon>Chlorophyceae</taxon>
        <taxon>CS clade</taxon>
        <taxon>Chlamydomonadales</taxon>
        <taxon>Volvocaceae</taxon>
        <taxon>Volvox</taxon>
    </lineage>
</organism>
<feature type="domain" description="Protein kinase" evidence="2">
    <location>
        <begin position="1015"/>
        <end position="1388"/>
    </location>
</feature>
<dbReference type="Gene3D" id="1.10.510.10">
    <property type="entry name" value="Transferase(Phosphotransferase) domain 1"/>
    <property type="match status" value="1"/>
</dbReference>
<dbReference type="Pfam" id="PF07714">
    <property type="entry name" value="PK_Tyr_Ser-Thr"/>
    <property type="match status" value="1"/>
</dbReference>
<dbReference type="InParanoid" id="D8U2B9"/>
<feature type="region of interest" description="Disordered" evidence="1">
    <location>
        <begin position="893"/>
        <end position="933"/>
    </location>
</feature>
<feature type="region of interest" description="Disordered" evidence="1">
    <location>
        <begin position="1503"/>
        <end position="1567"/>
    </location>
</feature>
<feature type="compositionally biased region" description="Low complexity" evidence="1">
    <location>
        <begin position="1405"/>
        <end position="1418"/>
    </location>
</feature>
<name>D8U2B9_VOLCA</name>
<dbReference type="SUPFAM" id="SSF56112">
    <property type="entry name" value="Protein kinase-like (PK-like)"/>
    <property type="match status" value="1"/>
</dbReference>
<gene>
    <name evidence="3" type="ORF">VOLCADRAFT_105682</name>
</gene>
<dbReference type="PROSITE" id="PS00108">
    <property type="entry name" value="PROTEIN_KINASE_ST"/>
    <property type="match status" value="1"/>
</dbReference>
<keyword evidence="4" id="KW-1185">Reference proteome</keyword>
<dbReference type="KEGG" id="vcn:VOLCADRAFT_105682"/>
<dbReference type="PANTHER" id="PTHR44329:SF214">
    <property type="entry name" value="PROTEIN KINASE DOMAIN-CONTAINING PROTEIN"/>
    <property type="match status" value="1"/>
</dbReference>
<feature type="compositionally biased region" description="Low complexity" evidence="1">
    <location>
        <begin position="1520"/>
        <end position="1536"/>
    </location>
</feature>
<evidence type="ECO:0000259" key="2">
    <source>
        <dbReference type="PROSITE" id="PS50011"/>
    </source>
</evidence>
<sequence length="1657" mass="172193">MKIILKCCLGQPDATESSSDTQHLTARAITSTRDPSIRRRSTPASGLTQACAVACASLPITSCEQWPQRILSALLNLEASLRCSARLVVYSSEGLPWIFAPIDWLAEESDRLTLTHLADVLAHQADDAVAVVRHSRDPTHSICQVISWSPGQALVLEPADHLALPICQPGTHTRAALLLSWDRPAERPPWSGEKHGNTAFSASDLKELRRLAQFLGYGLLGDPQHARYMQLNDSLLWTCGWLGGDQFPNLSLSAAFVVFRSRCEDRYSPDPRPYSERGMKASSNAYIMLATSASPAPAPGLHDLILTLLDGIHDLLLTKFGIQFQPMAALLQAYGSTPGGPSPRTNGGAGAGALDTTQSIGTQLTGSGGCTRQDPSRVRAIKTSLAHTLLLQASKYGHSGGGWVIGRDGGVLQAEAICGWWLSTCTSPSPMREAAATRDASCRFSQRASTNDGGCSRADLAKSNISGTSNARGCFAAAAAAASMRSPSRTAFIASVIVPNASSHVLEDQQPCRDVLVCSKLAGGKVGSILLMAEAAAGPTTPLEPHQQLPMMQQSPLSATNPKCNSGGAAATVVGPQTPPEAAAGDADAMVSTARSSGGTGGRSGSVLAATAPWAATAAADARHVPYQLALYLISSELLPAGVLKMIADELQALLPGLDEGLPPLKWKETLPHPDGEGSIARVPRPPKSLPAELPFAVYYSRTLPMEMFFGTWRTALSSFETSSLSCMAADWRRLQEQLLGQPLGVGDGTSIGTCGIAGMTRASVAGGCGNTAAAAAAAAAQLPPALPNPILESASNSPLSPVAAARSAASTRLFKCSVPTSPVPAPVPANNAASTPPAYCSGGGGLLPSAAWAASRDPLSRDAAVSSQGGGSIRKGFLALLTARDDLQYAQSMPGSAAAGRRDGSSHGDSGVRSLGAVSGRPPCSPTTDGPALMAMAAASGTRTGSATLPLPQVGSGAAAALLHLDWAPRVTLEKPAGAAALDMLITSMRQGLTAAGADEQGEQALRAQDLAAVQLLEVLGRGGQGVVFRGSLHGLETAVKVLTDPSCSGEARGAAAAAASAAAAQPGAPAADGEAAGARSGNDTWNVDTKAGEARMRQAKRGAMEVAVIGTLSHPSIVQVYATFSGVVVVRCQYHDSPHTEMRLCYPGDDLLAGKDPGPLNQVICLEYCDAGTLLTAARAGAFRLPFALPSNGAAFPALVPLYKSLLELPNSNLHEHLPSQVSLALRYLHARKLVHCDLKAANVLLKSSNRDLRGWTCKLSDFGCARMLTETDPKGGADGGGPVGFRTAAPVGTLAHMAPDSLLTTSVDVYSFGVLMWELLMCTTPYAGMSAKDIPRQVIRHHLRPTFHPLAPPDYCALAVRCWSAKPERRPTAMELVGELEHLLAAAQASAEREAQVAAAAASARSGTSRAAVGGAFDGSRRKPLPDLDGGKVLLQAPQRPQTPRNLQQRQLPAPAPTPALALAPAPDSAVDAAASQEGLAAAANIQTAARRLLLQPREQQLQQQMRTPPPPPPHHPQGQLQKQQQATAAPTHPGRPSVGDTQLQQQRGGQCQGSQGKEVGSEVHGACGLGSLQKAGDSVSRTPTQGPQADVLPEGKACPGLMNDGVGLLAMTCPLPLPYDVFLDGAHTACNVYVWPDNRFGYLSLRQRITGAG</sequence>
<dbReference type="Proteomes" id="UP000001058">
    <property type="component" value="Unassembled WGS sequence"/>
</dbReference>
<feature type="region of interest" description="Disordered" evidence="1">
    <location>
        <begin position="1405"/>
        <end position="1472"/>
    </location>
</feature>
<dbReference type="STRING" id="3068.D8U2B9"/>
<protein>
    <recommendedName>
        <fullName evidence="2">Protein kinase domain-containing protein</fullName>
    </recommendedName>
</protein>
<dbReference type="RefSeq" id="XP_002952786.1">
    <property type="nucleotide sequence ID" value="XM_002952740.1"/>
</dbReference>
<dbReference type="EMBL" id="GL378353">
    <property type="protein sequence ID" value="EFJ46036.1"/>
    <property type="molecule type" value="Genomic_DNA"/>
</dbReference>
<dbReference type="InterPro" id="IPR001245">
    <property type="entry name" value="Ser-Thr/Tyr_kinase_cat_dom"/>
</dbReference>
<dbReference type="eggNOG" id="KOG0192">
    <property type="taxonomic scope" value="Eukaryota"/>
</dbReference>
<dbReference type="PANTHER" id="PTHR44329">
    <property type="entry name" value="SERINE/THREONINE-PROTEIN KINASE TNNI3K-RELATED"/>
    <property type="match status" value="1"/>
</dbReference>
<evidence type="ECO:0000313" key="3">
    <source>
        <dbReference type="EMBL" id="EFJ46036.1"/>
    </source>
</evidence>
<dbReference type="GO" id="GO:0005524">
    <property type="term" value="F:ATP binding"/>
    <property type="evidence" value="ECO:0007669"/>
    <property type="project" value="InterPro"/>
</dbReference>
<feature type="compositionally biased region" description="Polar residues" evidence="1">
    <location>
        <begin position="1442"/>
        <end position="1454"/>
    </location>
</feature>
<dbReference type="GeneID" id="9627592"/>
<dbReference type="PROSITE" id="PS50011">
    <property type="entry name" value="PROTEIN_KINASE_DOM"/>
    <property type="match status" value="1"/>
</dbReference>
<accession>D8U2B9</accession>
<feature type="region of interest" description="Disordered" evidence="1">
    <location>
        <begin position="1577"/>
        <end position="1596"/>
    </location>
</feature>
<feature type="compositionally biased region" description="Low complexity" evidence="1">
    <location>
        <begin position="1462"/>
        <end position="1472"/>
    </location>
</feature>
<dbReference type="InterPro" id="IPR008271">
    <property type="entry name" value="Ser/Thr_kinase_AS"/>
</dbReference>
<feature type="compositionally biased region" description="Basic and acidic residues" evidence="1">
    <location>
        <begin position="1422"/>
        <end position="1433"/>
    </location>
</feature>
<feature type="compositionally biased region" description="Low complexity" evidence="1">
    <location>
        <begin position="1543"/>
        <end position="1560"/>
    </location>
</feature>
<evidence type="ECO:0000256" key="1">
    <source>
        <dbReference type="SAM" id="MobiDB-lite"/>
    </source>
</evidence>
<reference evidence="3 4" key="1">
    <citation type="journal article" date="2010" name="Science">
        <title>Genomic analysis of organismal complexity in the multicellular green alga Volvox carteri.</title>
        <authorList>
            <person name="Prochnik S.E."/>
            <person name="Umen J."/>
            <person name="Nedelcu A.M."/>
            <person name="Hallmann A."/>
            <person name="Miller S.M."/>
            <person name="Nishii I."/>
            <person name="Ferris P."/>
            <person name="Kuo A."/>
            <person name="Mitros T."/>
            <person name="Fritz-Laylin L.K."/>
            <person name="Hellsten U."/>
            <person name="Chapman J."/>
            <person name="Simakov O."/>
            <person name="Rensing S.A."/>
            <person name="Terry A."/>
            <person name="Pangilinan J."/>
            <person name="Kapitonov V."/>
            <person name="Jurka J."/>
            <person name="Salamov A."/>
            <person name="Shapiro H."/>
            <person name="Schmutz J."/>
            <person name="Grimwood J."/>
            <person name="Lindquist E."/>
            <person name="Lucas S."/>
            <person name="Grigoriev I.V."/>
            <person name="Schmitt R."/>
            <person name="Kirk D."/>
            <person name="Rokhsar D.S."/>
        </authorList>
    </citation>
    <scope>NUCLEOTIDE SEQUENCE [LARGE SCALE GENOMIC DNA]</scope>
    <source>
        <strain evidence="4">f. Nagariensis / Eve</strain>
    </source>
</reference>
<dbReference type="InterPro" id="IPR011009">
    <property type="entry name" value="Kinase-like_dom_sf"/>
</dbReference>
<dbReference type="Gene3D" id="3.30.200.20">
    <property type="entry name" value="Phosphorylase Kinase, domain 1"/>
    <property type="match status" value="1"/>
</dbReference>
<dbReference type="SMART" id="SM00220">
    <property type="entry name" value="S_TKc"/>
    <property type="match status" value="1"/>
</dbReference>
<evidence type="ECO:0000313" key="4">
    <source>
        <dbReference type="Proteomes" id="UP000001058"/>
    </source>
</evidence>